<gene>
    <name evidence="2" type="ORF">SIL82_04610</name>
</gene>
<feature type="chain" id="PRO_5046354282" evidence="1">
    <location>
        <begin position="25"/>
        <end position="339"/>
    </location>
</feature>
<keyword evidence="3" id="KW-1185">Reference proteome</keyword>
<dbReference type="Proteomes" id="UP001279660">
    <property type="component" value="Unassembled WGS sequence"/>
</dbReference>
<evidence type="ECO:0000313" key="2">
    <source>
        <dbReference type="EMBL" id="MDX5983533.1"/>
    </source>
</evidence>
<organism evidence="2 3">
    <name type="scientific">Sphingomonas echinoides</name>
    <dbReference type="NCBI Taxonomy" id="59803"/>
    <lineage>
        <taxon>Bacteria</taxon>
        <taxon>Pseudomonadati</taxon>
        <taxon>Pseudomonadota</taxon>
        <taxon>Alphaproteobacteria</taxon>
        <taxon>Sphingomonadales</taxon>
        <taxon>Sphingomonadaceae</taxon>
        <taxon>Sphingomonas</taxon>
    </lineage>
</organism>
<accession>A0ABU4PH57</accession>
<dbReference type="GO" id="GO:0004435">
    <property type="term" value="F:phosphatidylinositol-4,5-bisphosphate phospholipase C activity"/>
    <property type="evidence" value="ECO:0007669"/>
    <property type="project" value="UniProtKB-EC"/>
</dbReference>
<feature type="signal peptide" evidence="1">
    <location>
        <begin position="1"/>
        <end position="24"/>
    </location>
</feature>
<keyword evidence="2" id="KW-0378">Hydrolase</keyword>
<keyword evidence="1" id="KW-0732">Signal</keyword>
<name>A0ABU4PH57_9SPHN</name>
<evidence type="ECO:0000256" key="1">
    <source>
        <dbReference type="SAM" id="SignalP"/>
    </source>
</evidence>
<dbReference type="EMBL" id="JAWXXV010000001">
    <property type="protein sequence ID" value="MDX5983533.1"/>
    <property type="molecule type" value="Genomic_DNA"/>
</dbReference>
<evidence type="ECO:0000313" key="3">
    <source>
        <dbReference type="Proteomes" id="UP001279660"/>
    </source>
</evidence>
<proteinExistence type="predicted"/>
<dbReference type="Pfam" id="PF16670">
    <property type="entry name" value="PI-PLC-C1"/>
    <property type="match status" value="1"/>
</dbReference>
<dbReference type="EC" id="3.1.4.11" evidence="2"/>
<sequence length="339" mass="36626">MIVFRLVAALLAALCAIGPVAAQAPDQRLNAMRVLGSHNSYRPELTEQTLAEQRRILGAESPGVEYGHPPIARQLDLGLRQVEFDPVADSFGGLFAAPYVGDAASFAAMRRPGAKVLHVPFVDRHSLCLTLNACFAEVAAWSRAHPGHTPITVLVNASDGQGDNPIMPQLMPFDAKALAAIDASARAIFGSARLITPDQVRGPWPTLREAVLHGGWPGLTAARGKVLLVLDTNDRVLDVYRHGHAALRGRAMFGTYPEGDAEAAILNIQNPVAEEERIRRAVAQGFIVRTRADSDTVEARRGDYRRFQAALRSGAQIISTDYYPGAPDPLHLGFTVRLP</sequence>
<dbReference type="RefSeq" id="WP_010404919.1">
    <property type="nucleotide sequence ID" value="NZ_JAWXXV010000001.1"/>
</dbReference>
<protein>
    <submittedName>
        <fullName evidence="2">Ca2+-dependent phosphoinositide-specific phospholipase C</fullName>
        <ecNumber evidence="2">3.1.4.11</ecNumber>
    </submittedName>
</protein>
<comment type="caution">
    <text evidence="2">The sequence shown here is derived from an EMBL/GenBank/DDBJ whole genome shotgun (WGS) entry which is preliminary data.</text>
</comment>
<dbReference type="InterPro" id="IPR032075">
    <property type="entry name" value="PI-PLC-C1"/>
</dbReference>
<dbReference type="CDD" id="cd08589">
    <property type="entry name" value="PI-PLCc_SaPLC1_like"/>
    <property type="match status" value="1"/>
</dbReference>
<dbReference type="Gene3D" id="3.20.20.190">
    <property type="entry name" value="Phosphatidylinositol (PI) phosphodiesterase"/>
    <property type="match status" value="1"/>
</dbReference>
<reference evidence="2 3" key="1">
    <citation type="submission" date="2023-11" db="EMBL/GenBank/DDBJ databases">
        <title>MicrobeMod: A computational toolkit for identifying prokaryotic methylation and restriction-modification with nanopore sequencing.</title>
        <authorList>
            <person name="Crits-Christoph A."/>
            <person name="Kang S.C."/>
            <person name="Lee H."/>
            <person name="Ostrov N."/>
        </authorList>
    </citation>
    <scope>NUCLEOTIDE SEQUENCE [LARGE SCALE GENOMIC DNA]</scope>
    <source>
        <strain evidence="2 3">ATCC 14820</strain>
    </source>
</reference>
<dbReference type="InterPro" id="IPR017946">
    <property type="entry name" value="PLC-like_Pdiesterase_TIM-brl"/>
</dbReference>
<dbReference type="SUPFAM" id="SSF51695">
    <property type="entry name" value="PLC-like phosphodiesterases"/>
    <property type="match status" value="1"/>
</dbReference>